<dbReference type="AlphaFoldDB" id="A0A1M2VLY8"/>
<proteinExistence type="predicted"/>
<dbReference type="Proteomes" id="UP000184267">
    <property type="component" value="Unassembled WGS sequence"/>
</dbReference>
<name>A0A1M2VLY8_TRAPU</name>
<protein>
    <submittedName>
        <fullName evidence="2">Uncharacterized protein</fullName>
    </submittedName>
</protein>
<feature type="region of interest" description="Disordered" evidence="1">
    <location>
        <begin position="89"/>
        <end position="108"/>
    </location>
</feature>
<gene>
    <name evidence="2" type="ORF">TRAPUB_513</name>
</gene>
<reference evidence="2 3" key="1">
    <citation type="submission" date="2016-10" db="EMBL/GenBank/DDBJ databases">
        <title>Genome sequence of the basidiomycete white-rot fungus Trametes pubescens.</title>
        <authorList>
            <person name="Makela M.R."/>
            <person name="Granchi Z."/>
            <person name="Peng M."/>
            <person name="De Vries R.P."/>
            <person name="Grigoriev I."/>
            <person name="Riley R."/>
            <person name="Hilden K."/>
        </authorList>
    </citation>
    <scope>NUCLEOTIDE SEQUENCE [LARGE SCALE GENOMIC DNA]</scope>
    <source>
        <strain evidence="2 3">FBCC735</strain>
    </source>
</reference>
<sequence>MATSYAPGGQTRINSRTTWCLPARPRTSSLGSKGDAPAGYLDFFDGCLGMRPPGAPHQLAPDGRRTWTATWTATARGRLGLPRIFRTSEAEKHARHGQAAAFARGDVP</sequence>
<dbReference type="EMBL" id="MNAD01001029">
    <property type="protein sequence ID" value="OJT08586.1"/>
    <property type="molecule type" value="Genomic_DNA"/>
</dbReference>
<keyword evidence="3" id="KW-1185">Reference proteome</keyword>
<evidence type="ECO:0000256" key="1">
    <source>
        <dbReference type="SAM" id="MobiDB-lite"/>
    </source>
</evidence>
<evidence type="ECO:0000313" key="2">
    <source>
        <dbReference type="EMBL" id="OJT08586.1"/>
    </source>
</evidence>
<accession>A0A1M2VLY8</accession>
<evidence type="ECO:0000313" key="3">
    <source>
        <dbReference type="Proteomes" id="UP000184267"/>
    </source>
</evidence>
<organism evidence="2 3">
    <name type="scientific">Trametes pubescens</name>
    <name type="common">White-rot fungus</name>
    <dbReference type="NCBI Taxonomy" id="154538"/>
    <lineage>
        <taxon>Eukaryota</taxon>
        <taxon>Fungi</taxon>
        <taxon>Dikarya</taxon>
        <taxon>Basidiomycota</taxon>
        <taxon>Agaricomycotina</taxon>
        <taxon>Agaricomycetes</taxon>
        <taxon>Polyporales</taxon>
        <taxon>Polyporaceae</taxon>
        <taxon>Trametes</taxon>
    </lineage>
</organism>
<comment type="caution">
    <text evidence="2">The sequence shown here is derived from an EMBL/GenBank/DDBJ whole genome shotgun (WGS) entry which is preliminary data.</text>
</comment>